<evidence type="ECO:0000256" key="4">
    <source>
        <dbReference type="ARBA" id="ARBA00015872"/>
    </source>
</evidence>
<dbReference type="InterPro" id="IPR003953">
    <property type="entry name" value="FAD-dep_OxRdtase_2_FAD-bd"/>
</dbReference>
<sequence>MAQKITENPGKYTGSGQGKESQINLEVEVDSDKIVNVKPLDKYAPDSLADNAFKKMAQKIVDQQSVDVDVVSGASETSHGIIEGVKEALNKAGVDFDALKENGGQTAGKKEETIDVDVAVVGAGGAGVAAALAARQHGASVALLEKTISPLGATTFAGGMFAGDSQQQKDQNAVVSKKWLYDEYMDASQGYMNSILVRRIIDESGKTVDWLNENGAIMKLVDAGTGGSYDHIGMPATLHGYQEGGTKAVTKLIEKFKSIGGKMYFGFAGKKLLQDSAGKVTGLIAEGDEETLHVNAKKVVIATGGFGGSPEMRKKYLGDVSTQGQVLQNTGDGLNMAWDAGTAHHINGSTHYFWQTFSDKDIGEMAKLVGPNWMPVNALADFPNLRVNNRGQRYASETHALDFAVHGAELSEQPQQTEFVVFDQAMLDKIKEGGTVAIEDHYGKWKNRHQFYMEFNFPTDTDENIKHEHEKTDFTSLLNKLASTNVIFVADTIEELAEKMGVDKDNLVKSVAQYNNAKKKGEDDLFFSDTKRMIPVEQGPFYAVKFIARNLGTLGGATIDEKMHALAPNGEPVPNLYVAGADASGMYGKAYVDFEGGTLGFAYISGRLAGIDAAETAKAGK</sequence>
<dbReference type="InterPro" id="IPR027477">
    <property type="entry name" value="Succ_DH/fumarate_Rdtase_cat_sf"/>
</dbReference>
<dbReference type="InterPro" id="IPR050315">
    <property type="entry name" value="FAD-oxidoreductase_2"/>
</dbReference>
<evidence type="ECO:0000256" key="1">
    <source>
        <dbReference type="ARBA" id="ARBA00001917"/>
    </source>
</evidence>
<dbReference type="SUPFAM" id="SSF56425">
    <property type="entry name" value="Succinate dehydrogenase/fumarate reductase flavoprotein, catalytic domain"/>
    <property type="match status" value="1"/>
</dbReference>
<dbReference type="Pfam" id="PF00890">
    <property type="entry name" value="FAD_binding_2"/>
    <property type="match status" value="1"/>
</dbReference>
<dbReference type="InterPro" id="IPR007329">
    <property type="entry name" value="FMN-bd"/>
</dbReference>
<accession>A0A0F4L849</accession>
<evidence type="ECO:0000259" key="10">
    <source>
        <dbReference type="SMART" id="SM00900"/>
    </source>
</evidence>
<evidence type="ECO:0000256" key="8">
    <source>
        <dbReference type="ARBA" id="ARBA00049922"/>
    </source>
</evidence>
<dbReference type="GO" id="GO:0033765">
    <property type="term" value="F:steroid dehydrogenase activity, acting on the CH-CH group of donors"/>
    <property type="evidence" value="ECO:0007669"/>
    <property type="project" value="UniProtKB-ARBA"/>
</dbReference>
<dbReference type="SUPFAM" id="SSF51905">
    <property type="entry name" value="FAD/NAD(P)-binding domain"/>
    <property type="match status" value="1"/>
</dbReference>
<keyword evidence="5" id="KW-0285">Flavoprotein</keyword>
<dbReference type="Pfam" id="PF04205">
    <property type="entry name" value="FMN_bind"/>
    <property type="match status" value="1"/>
</dbReference>
<dbReference type="STRING" id="1218493.JF76_16630"/>
<dbReference type="Proteomes" id="UP000033533">
    <property type="component" value="Unassembled WGS sequence"/>
</dbReference>
<dbReference type="GO" id="GO:0008202">
    <property type="term" value="P:steroid metabolic process"/>
    <property type="evidence" value="ECO:0007669"/>
    <property type="project" value="UniProtKB-ARBA"/>
</dbReference>
<comment type="cofactor">
    <cofactor evidence="1">
        <name>FMN</name>
        <dbReference type="ChEBI" id="CHEBI:58210"/>
    </cofactor>
</comment>
<dbReference type="RefSeq" id="WP_045928636.1">
    <property type="nucleotide sequence ID" value="NZ_JBHSZS010000026.1"/>
</dbReference>
<evidence type="ECO:0000256" key="5">
    <source>
        <dbReference type="ARBA" id="ARBA00022630"/>
    </source>
</evidence>
<organism evidence="11 12">
    <name type="scientific">Lactobacillus kullabergensis</name>
    <dbReference type="NCBI Taxonomy" id="1218493"/>
    <lineage>
        <taxon>Bacteria</taxon>
        <taxon>Bacillati</taxon>
        <taxon>Bacillota</taxon>
        <taxon>Bacilli</taxon>
        <taxon>Lactobacillales</taxon>
        <taxon>Lactobacillaceae</taxon>
        <taxon>Lactobacillus</taxon>
    </lineage>
</organism>
<dbReference type="EMBL" id="JXBY01000026">
    <property type="protein sequence ID" value="KJY54434.1"/>
    <property type="molecule type" value="Genomic_DNA"/>
</dbReference>
<dbReference type="Gene3D" id="3.50.50.60">
    <property type="entry name" value="FAD/NAD(P)-binding domain"/>
    <property type="match status" value="2"/>
</dbReference>
<evidence type="ECO:0000256" key="7">
    <source>
        <dbReference type="ARBA" id="ARBA00023002"/>
    </source>
</evidence>
<keyword evidence="7" id="KW-0560">Oxidoreductase</keyword>
<dbReference type="EC" id="1.3.99.33" evidence="3"/>
<gene>
    <name evidence="11" type="ORF">JF76_16630</name>
</gene>
<comment type="caution">
    <text evidence="11">The sequence shown here is derived from an EMBL/GenBank/DDBJ whole genome shotgun (WGS) entry which is preliminary data.</text>
</comment>
<dbReference type="Gene3D" id="3.90.1010.20">
    <property type="match status" value="1"/>
</dbReference>
<dbReference type="PATRIC" id="fig|1218493.3.peg.1740"/>
<dbReference type="PANTHER" id="PTHR43400:SF10">
    <property type="entry name" value="3-OXOSTEROID 1-DEHYDROGENASE"/>
    <property type="match status" value="1"/>
</dbReference>
<comment type="catalytic activity">
    <reaction evidence="8">
        <text>dihydrourocanate + A = urocanate + AH2</text>
        <dbReference type="Rhea" id="RHEA:36059"/>
        <dbReference type="ChEBI" id="CHEBI:13193"/>
        <dbReference type="ChEBI" id="CHEBI:17499"/>
        <dbReference type="ChEBI" id="CHEBI:27247"/>
        <dbReference type="ChEBI" id="CHEBI:72991"/>
        <dbReference type="EC" id="1.3.99.33"/>
    </reaction>
</comment>
<dbReference type="SMART" id="SM00900">
    <property type="entry name" value="FMN_bind"/>
    <property type="match status" value="1"/>
</dbReference>
<evidence type="ECO:0000313" key="11">
    <source>
        <dbReference type="EMBL" id="KJY54434.1"/>
    </source>
</evidence>
<dbReference type="HOGENOM" id="CLU_011398_4_3_9"/>
<evidence type="ECO:0000313" key="12">
    <source>
        <dbReference type="Proteomes" id="UP000033533"/>
    </source>
</evidence>
<evidence type="ECO:0000256" key="6">
    <source>
        <dbReference type="ARBA" id="ARBA00022827"/>
    </source>
</evidence>
<keyword evidence="6" id="KW-0274">FAD</keyword>
<name>A0A0F4L849_9LACO</name>
<protein>
    <recommendedName>
        <fullName evidence="4">Urocanate reductase</fullName>
        <ecNumber evidence="3">1.3.99.33</ecNumber>
    </recommendedName>
</protein>
<comment type="cofactor">
    <cofactor evidence="2">
        <name>FAD</name>
        <dbReference type="ChEBI" id="CHEBI:57692"/>
    </cofactor>
</comment>
<proteinExistence type="predicted"/>
<feature type="region of interest" description="Disordered" evidence="9">
    <location>
        <begin position="1"/>
        <end position="21"/>
    </location>
</feature>
<dbReference type="GO" id="GO:0010181">
    <property type="term" value="F:FMN binding"/>
    <property type="evidence" value="ECO:0007669"/>
    <property type="project" value="InterPro"/>
</dbReference>
<dbReference type="AlphaFoldDB" id="A0A0F4L849"/>
<dbReference type="PANTHER" id="PTHR43400">
    <property type="entry name" value="FUMARATE REDUCTASE"/>
    <property type="match status" value="1"/>
</dbReference>
<feature type="domain" description="FMN-binding" evidence="10">
    <location>
        <begin position="18"/>
        <end position="92"/>
    </location>
</feature>
<dbReference type="InterPro" id="IPR036188">
    <property type="entry name" value="FAD/NAD-bd_sf"/>
</dbReference>
<dbReference type="OrthoDB" id="9806724at2"/>
<dbReference type="Gene3D" id="3.90.700.10">
    <property type="entry name" value="Succinate dehydrogenase/fumarate reductase flavoprotein, catalytic domain"/>
    <property type="match status" value="1"/>
</dbReference>
<reference evidence="11 12" key="1">
    <citation type="submission" date="2014-12" db="EMBL/GenBank/DDBJ databases">
        <title>Comparative genomics of the lactic acid bacteria isolated from the honey bee gut.</title>
        <authorList>
            <person name="Ellegaard K.M."/>
            <person name="Tamarit D."/>
            <person name="Javelind E."/>
            <person name="Olofsson T."/>
            <person name="Andersson S.G."/>
            <person name="Vasquez A."/>
        </authorList>
    </citation>
    <scope>NUCLEOTIDE SEQUENCE [LARGE SCALE GENOMIC DNA]</scope>
    <source>
        <strain evidence="11 12">Biut2</strain>
    </source>
</reference>
<dbReference type="GO" id="GO:0016020">
    <property type="term" value="C:membrane"/>
    <property type="evidence" value="ECO:0007669"/>
    <property type="project" value="InterPro"/>
</dbReference>
<evidence type="ECO:0000256" key="2">
    <source>
        <dbReference type="ARBA" id="ARBA00001974"/>
    </source>
</evidence>
<evidence type="ECO:0000256" key="3">
    <source>
        <dbReference type="ARBA" id="ARBA00013137"/>
    </source>
</evidence>
<evidence type="ECO:0000256" key="9">
    <source>
        <dbReference type="SAM" id="MobiDB-lite"/>
    </source>
</evidence>